<sequence length="90" mass="9912">MLLRWLKLLAAGWRRGDADAGHPQPIEQQRILSRGIAVRELEVGVQLQVDSEMTLCGQLAGIESLEDTATLGSTGVEGEEQWIEDAGRER</sequence>
<evidence type="ECO:0000313" key="4">
    <source>
        <dbReference type="Proteomes" id="UP001165121"/>
    </source>
</evidence>
<feature type="chain" id="PRO_5040872280" evidence="2">
    <location>
        <begin position="19"/>
        <end position="90"/>
    </location>
</feature>
<accession>A0A9W7DBH4</accession>
<feature type="region of interest" description="Disordered" evidence="1">
    <location>
        <begin position="70"/>
        <end position="90"/>
    </location>
</feature>
<protein>
    <submittedName>
        <fullName evidence="3">Unnamed protein product</fullName>
    </submittedName>
</protein>
<dbReference type="EMBL" id="BSXT01019080">
    <property type="protein sequence ID" value="GMG17736.1"/>
    <property type="molecule type" value="Genomic_DNA"/>
</dbReference>
<evidence type="ECO:0000313" key="3">
    <source>
        <dbReference type="EMBL" id="GMG17736.1"/>
    </source>
</evidence>
<reference evidence="3" key="1">
    <citation type="submission" date="2023-04" db="EMBL/GenBank/DDBJ databases">
        <title>Phytophthora fragariaefolia NBRC 109709.</title>
        <authorList>
            <person name="Ichikawa N."/>
            <person name="Sato H."/>
            <person name="Tonouchi N."/>
        </authorList>
    </citation>
    <scope>NUCLEOTIDE SEQUENCE</scope>
    <source>
        <strain evidence="3">NBRC 109709</strain>
    </source>
</reference>
<keyword evidence="2" id="KW-0732">Signal</keyword>
<organism evidence="3 4">
    <name type="scientific">Phytophthora fragariaefolia</name>
    <dbReference type="NCBI Taxonomy" id="1490495"/>
    <lineage>
        <taxon>Eukaryota</taxon>
        <taxon>Sar</taxon>
        <taxon>Stramenopiles</taxon>
        <taxon>Oomycota</taxon>
        <taxon>Peronosporomycetes</taxon>
        <taxon>Peronosporales</taxon>
        <taxon>Peronosporaceae</taxon>
        <taxon>Phytophthora</taxon>
    </lineage>
</organism>
<proteinExistence type="predicted"/>
<dbReference type="Proteomes" id="UP001165121">
    <property type="component" value="Unassembled WGS sequence"/>
</dbReference>
<name>A0A9W7DBH4_9STRA</name>
<gene>
    <name evidence="3" type="ORF">Pfra01_003033800</name>
</gene>
<dbReference type="AlphaFoldDB" id="A0A9W7DBH4"/>
<keyword evidence="4" id="KW-1185">Reference proteome</keyword>
<evidence type="ECO:0000256" key="2">
    <source>
        <dbReference type="SAM" id="SignalP"/>
    </source>
</evidence>
<evidence type="ECO:0000256" key="1">
    <source>
        <dbReference type="SAM" id="MobiDB-lite"/>
    </source>
</evidence>
<comment type="caution">
    <text evidence="3">The sequence shown here is derived from an EMBL/GenBank/DDBJ whole genome shotgun (WGS) entry which is preliminary data.</text>
</comment>
<feature type="signal peptide" evidence="2">
    <location>
        <begin position="1"/>
        <end position="18"/>
    </location>
</feature>